<dbReference type="SUPFAM" id="SSF51395">
    <property type="entry name" value="FMN-linked oxidoreductases"/>
    <property type="match status" value="1"/>
</dbReference>
<dbReference type="Pfam" id="PF07992">
    <property type="entry name" value="Pyr_redox_2"/>
    <property type="match status" value="1"/>
</dbReference>
<evidence type="ECO:0000256" key="5">
    <source>
        <dbReference type="ARBA" id="ARBA00022643"/>
    </source>
</evidence>
<dbReference type="RefSeq" id="WP_138002060.1">
    <property type="nucleotide sequence ID" value="NZ_QGQD01000025.1"/>
</dbReference>
<dbReference type="InterPro" id="IPR036188">
    <property type="entry name" value="FAD/NAD-bd_sf"/>
</dbReference>
<dbReference type="InterPro" id="IPR051793">
    <property type="entry name" value="NADH:flavin_oxidoreductase"/>
</dbReference>
<keyword evidence="5" id="KW-0288">FMN</keyword>
<accession>A0A4U8QAA4</accession>
<keyword evidence="8" id="KW-0408">Iron</keyword>
<dbReference type="Gene3D" id="3.40.50.720">
    <property type="entry name" value="NAD(P)-binding Rossmann-like Domain"/>
    <property type="match status" value="1"/>
</dbReference>
<dbReference type="GO" id="GO:0016491">
    <property type="term" value="F:oxidoreductase activity"/>
    <property type="evidence" value="ECO:0007669"/>
    <property type="project" value="UniProtKB-KW"/>
</dbReference>
<dbReference type="Proteomes" id="UP000306509">
    <property type="component" value="Unassembled WGS sequence"/>
</dbReference>
<keyword evidence="6" id="KW-0479">Metal-binding</keyword>
<dbReference type="SUPFAM" id="SSF160104">
    <property type="entry name" value="Acetoacetate decarboxylase-like"/>
    <property type="match status" value="1"/>
</dbReference>
<dbReference type="PRINTS" id="PR00469">
    <property type="entry name" value="PNDRDTASEII"/>
</dbReference>
<evidence type="ECO:0000256" key="8">
    <source>
        <dbReference type="ARBA" id="ARBA00023004"/>
    </source>
</evidence>
<gene>
    <name evidence="12" type="ORF">DSM106044_01291</name>
</gene>
<evidence type="ECO:0000259" key="10">
    <source>
        <dbReference type="Pfam" id="PF00724"/>
    </source>
</evidence>
<evidence type="ECO:0000256" key="7">
    <source>
        <dbReference type="ARBA" id="ARBA00023002"/>
    </source>
</evidence>
<dbReference type="Pfam" id="PF06314">
    <property type="entry name" value="ADC"/>
    <property type="match status" value="1"/>
</dbReference>
<dbReference type="PRINTS" id="PR00368">
    <property type="entry name" value="FADPNR"/>
</dbReference>
<dbReference type="Gene3D" id="2.40.400.10">
    <property type="entry name" value="Acetoacetate decarboxylase-like"/>
    <property type="match status" value="1"/>
</dbReference>
<comment type="caution">
    <text evidence="12">The sequence shown here is derived from an EMBL/GenBank/DDBJ whole genome shotgun (WGS) entry which is preliminary data.</text>
</comment>
<feature type="domain" description="NADH:flavin oxidoreductase/NADH oxidase N-terminal" evidence="10">
    <location>
        <begin position="4"/>
        <end position="344"/>
    </location>
</feature>
<keyword evidence="7 12" id="KW-0560">Oxidoreductase</keyword>
<comment type="cofactor">
    <cofactor evidence="2">
        <name>[4Fe-4S] cluster</name>
        <dbReference type="ChEBI" id="CHEBI:49883"/>
    </cofactor>
</comment>
<feature type="domain" description="FAD/NAD(P)-binding" evidence="11">
    <location>
        <begin position="393"/>
        <end position="629"/>
    </location>
</feature>
<dbReference type="PANTHER" id="PTHR42917:SF2">
    <property type="entry name" value="2,4-DIENOYL-COA REDUCTASE [(2E)-ENOYL-COA-PRODUCING]"/>
    <property type="match status" value="1"/>
</dbReference>
<dbReference type="GO" id="GO:0051536">
    <property type="term" value="F:iron-sulfur cluster binding"/>
    <property type="evidence" value="ECO:0007669"/>
    <property type="project" value="UniProtKB-KW"/>
</dbReference>
<evidence type="ECO:0000313" key="12">
    <source>
        <dbReference type="EMBL" id="TLD01921.1"/>
    </source>
</evidence>
<dbReference type="GO" id="GO:0010181">
    <property type="term" value="F:FMN binding"/>
    <property type="evidence" value="ECO:0007669"/>
    <property type="project" value="InterPro"/>
</dbReference>
<evidence type="ECO:0000256" key="6">
    <source>
        <dbReference type="ARBA" id="ARBA00022723"/>
    </source>
</evidence>
<evidence type="ECO:0000256" key="2">
    <source>
        <dbReference type="ARBA" id="ARBA00001966"/>
    </source>
</evidence>
<evidence type="ECO:0000256" key="1">
    <source>
        <dbReference type="ARBA" id="ARBA00001917"/>
    </source>
</evidence>
<dbReference type="STRING" id="180332.GCA_000797495_04272"/>
<dbReference type="Gene3D" id="3.20.20.70">
    <property type="entry name" value="Aldolase class I"/>
    <property type="match status" value="1"/>
</dbReference>
<proteinExistence type="inferred from homology"/>
<comment type="cofactor">
    <cofactor evidence="1">
        <name>FMN</name>
        <dbReference type="ChEBI" id="CHEBI:58210"/>
    </cofactor>
</comment>
<dbReference type="Gene3D" id="3.50.50.60">
    <property type="entry name" value="FAD/NAD(P)-binding domain"/>
    <property type="match status" value="1"/>
</dbReference>
<dbReference type="SUPFAM" id="SSF51905">
    <property type="entry name" value="FAD/NAD(P)-binding domain"/>
    <property type="match status" value="1"/>
</dbReference>
<keyword evidence="13" id="KW-1185">Reference proteome</keyword>
<dbReference type="EMBL" id="QGQD01000025">
    <property type="protein sequence ID" value="TLD01921.1"/>
    <property type="molecule type" value="Genomic_DNA"/>
</dbReference>
<dbReference type="InterPro" id="IPR013785">
    <property type="entry name" value="Aldolase_TIM"/>
</dbReference>
<evidence type="ECO:0000313" key="13">
    <source>
        <dbReference type="Proteomes" id="UP000306509"/>
    </source>
</evidence>
<dbReference type="PANTHER" id="PTHR42917">
    <property type="entry name" value="2,4-DIENOYL-COA REDUCTASE"/>
    <property type="match status" value="1"/>
</dbReference>
<dbReference type="InterPro" id="IPR023375">
    <property type="entry name" value="ADC_dom_sf"/>
</dbReference>
<dbReference type="InterPro" id="IPR010451">
    <property type="entry name" value="Acetoacetate_decarboxylase"/>
</dbReference>
<evidence type="ECO:0000256" key="4">
    <source>
        <dbReference type="ARBA" id="ARBA00022630"/>
    </source>
</evidence>
<dbReference type="EC" id="1.-.-.-" evidence="12"/>
<keyword evidence="9" id="KW-0411">Iron-sulfur</keyword>
<dbReference type="AlphaFoldDB" id="A0A4U8QAA4"/>
<reference evidence="12 13" key="1">
    <citation type="journal article" date="2019" name="Anaerobe">
        <title>Detection of Robinsoniella peoriensis in multiple bone samples of a trauma patient.</title>
        <authorList>
            <person name="Schrottner P."/>
            <person name="Hartwich K."/>
            <person name="Bunk B."/>
            <person name="Schober I."/>
            <person name="Helbig S."/>
            <person name="Rudolph W.W."/>
            <person name="Gunzer F."/>
        </authorList>
    </citation>
    <scope>NUCLEOTIDE SEQUENCE [LARGE SCALE GENOMIC DNA]</scope>
    <source>
        <strain evidence="12 13">DSM 106044</strain>
    </source>
</reference>
<evidence type="ECO:0000256" key="9">
    <source>
        <dbReference type="ARBA" id="ARBA00023014"/>
    </source>
</evidence>
<dbReference type="CDD" id="cd02803">
    <property type="entry name" value="OYE_like_FMN_family"/>
    <property type="match status" value="1"/>
</dbReference>
<comment type="similarity">
    <text evidence="3">In the N-terminal section; belongs to the NADH:flavin oxidoreductase/NADH oxidase family.</text>
</comment>
<protein>
    <submittedName>
        <fullName evidence="12">NADH oxidase</fullName>
        <ecNumber evidence="12">1.-.-.-</ecNumber>
    </submittedName>
</protein>
<keyword evidence="4" id="KW-0285">Flavoprotein</keyword>
<evidence type="ECO:0000259" key="11">
    <source>
        <dbReference type="Pfam" id="PF07992"/>
    </source>
</evidence>
<dbReference type="InterPro" id="IPR001155">
    <property type="entry name" value="OxRdtase_FMN_N"/>
</dbReference>
<dbReference type="Pfam" id="PF00724">
    <property type="entry name" value="Oxidored_FMN"/>
    <property type="match status" value="1"/>
</dbReference>
<dbReference type="GO" id="GO:0016829">
    <property type="term" value="F:lyase activity"/>
    <property type="evidence" value="ECO:0007669"/>
    <property type="project" value="InterPro"/>
</dbReference>
<dbReference type="GO" id="GO:0046872">
    <property type="term" value="F:metal ion binding"/>
    <property type="evidence" value="ECO:0007669"/>
    <property type="project" value="UniProtKB-KW"/>
</dbReference>
<evidence type="ECO:0000256" key="3">
    <source>
        <dbReference type="ARBA" id="ARBA00011048"/>
    </source>
</evidence>
<organism evidence="12 13">
    <name type="scientific">Robinsoniella peoriensis</name>
    <dbReference type="NCBI Taxonomy" id="180332"/>
    <lineage>
        <taxon>Bacteria</taxon>
        <taxon>Bacillati</taxon>
        <taxon>Bacillota</taxon>
        <taxon>Clostridia</taxon>
        <taxon>Lachnospirales</taxon>
        <taxon>Lachnospiraceae</taxon>
        <taxon>Robinsoniella</taxon>
    </lineage>
</organism>
<name>A0A4U8QAA4_9FIRM</name>
<dbReference type="InterPro" id="IPR023753">
    <property type="entry name" value="FAD/NAD-binding_dom"/>
</dbReference>
<sequence length="937" mass="102506">MYKKLFESGSIGNVEMKNRLVMSPMGIGLANLDGTPTDDMIAYYEARAIGGAGLIIPEITRINDGHGAGLMRQLSVTKDRHIAPLSELADAVHKHGTKIFIQLHHPGRETVSALMGGQPVAAPSAIPCKYLRQETRALKTEEIKQLVQQFIDGAVRVQKAGCDGVELHAAHGYLLQQFLSPYTNKREDEYGGSFENRLRIVTEIIAGIKKACGADFPVGVRLSVEEFLNQTGVTEDYIHIQDGIRIAMALEKTGIEFLDVSCGLYETGMTCIEPISFAQGWRHDLLAAVRSHVKIPIIGVSAIREPAVAEKFLEEGVEDFVSLGRAWLADEEWGRKVQEGREKELRKCISCLRCFESLNEYNAAGLPPECALNPRLARERKYSGLPRDTRGHRVVVVGAGPAGMCAAQTLALRGVKVVLMDRKAELGGTINLAKKPPLKERMQWIADYYRQEFERLGVEVRLNTEAAIENVMECEPDGVIIATGSVSVVPSKIPGIHGENVYTVEEVLNGNAKITDKQVVVIGAGLTGLETAEYLGDLGNKVKIVDMLGEVAPGCNHTNVADVCGRLTKYGAEYLLGHALKEVRPDGVILEQTEDHQEVHVPAEAVVLSLGFRPDASLAEGLKEKNIELKVVGSAVKDGTIAPAVRTGYEAGRQLFAEKKKVPSFRVASEEIPEFGKVSLMDNQEGLYISYLSDPSAIARLLPPPLKPFSIPVVTLSICHVKNPTFADDYYEAILGVYATYGKTLGLYPLGLVLGGQGAEMAVQCGRDNGSIPKKLGGEFVIRRNGNSVTASVTRRGTQLVEAAMELGEYNSPLTHMLYQAPEAGKKTYGGGFYYHFDREPDENGVSHFRNGALLMNLCEYNYNSWEPGMVSLNMKSSIDDPWAELPIHTIVGGAYSKNSLLVHKLNLVENLDADDIIPYLLTGRYDRTTFMETGRI</sequence>